<evidence type="ECO:0000313" key="1">
    <source>
        <dbReference type="EMBL" id="CAB3254175.1"/>
    </source>
</evidence>
<dbReference type="OrthoDB" id="427030at2759"/>
<accession>A0A8S1B6L2</accession>
<gene>
    <name evidence="1" type="ORF">APLA_LOCUS14616</name>
</gene>
<sequence length="87" mass="10210">MADDLIKPWLRERFQTVTLPRNLKQSISEILKIDDHLEGTSQEVHRTRKTCSYCPAKKRRMTTTFCKVCKKAICREHIVAMCNHCSM</sequence>
<organism evidence="1 2">
    <name type="scientific">Arctia plantaginis</name>
    <name type="common">Wood tiger moth</name>
    <name type="synonym">Phalaena plantaginis</name>
    <dbReference type="NCBI Taxonomy" id="874455"/>
    <lineage>
        <taxon>Eukaryota</taxon>
        <taxon>Metazoa</taxon>
        <taxon>Ecdysozoa</taxon>
        <taxon>Arthropoda</taxon>
        <taxon>Hexapoda</taxon>
        <taxon>Insecta</taxon>
        <taxon>Pterygota</taxon>
        <taxon>Neoptera</taxon>
        <taxon>Endopterygota</taxon>
        <taxon>Lepidoptera</taxon>
        <taxon>Glossata</taxon>
        <taxon>Ditrysia</taxon>
        <taxon>Noctuoidea</taxon>
        <taxon>Erebidae</taxon>
        <taxon>Arctiinae</taxon>
        <taxon>Arctia</taxon>
    </lineage>
</organism>
<dbReference type="EMBL" id="CADEBD010000411">
    <property type="protein sequence ID" value="CAB3254175.1"/>
    <property type="molecule type" value="Genomic_DNA"/>
</dbReference>
<dbReference type="Proteomes" id="UP000494256">
    <property type="component" value="Unassembled WGS sequence"/>
</dbReference>
<name>A0A8S1B6L2_ARCPL</name>
<dbReference type="AlphaFoldDB" id="A0A8S1B6L2"/>
<proteinExistence type="predicted"/>
<protein>
    <recommendedName>
        <fullName evidence="3">PiggyBac transposable element-derived protein 4 C-terminal zinc-ribbon domain-containing protein</fullName>
    </recommendedName>
</protein>
<comment type="caution">
    <text evidence="1">The sequence shown here is derived from an EMBL/GenBank/DDBJ whole genome shotgun (WGS) entry which is preliminary data.</text>
</comment>
<evidence type="ECO:0008006" key="3">
    <source>
        <dbReference type="Google" id="ProtNLM"/>
    </source>
</evidence>
<reference evidence="1 2" key="1">
    <citation type="submission" date="2020-04" db="EMBL/GenBank/DDBJ databases">
        <authorList>
            <person name="Wallbank WR R."/>
            <person name="Pardo Diaz C."/>
            <person name="Kozak K."/>
            <person name="Martin S."/>
            <person name="Jiggins C."/>
            <person name="Moest M."/>
            <person name="Warren A I."/>
            <person name="Byers J.R.P. K."/>
            <person name="Montejo-Kovacevich G."/>
            <person name="Yen C E."/>
        </authorList>
    </citation>
    <scope>NUCLEOTIDE SEQUENCE [LARGE SCALE GENOMIC DNA]</scope>
</reference>
<evidence type="ECO:0000313" key="2">
    <source>
        <dbReference type="Proteomes" id="UP000494256"/>
    </source>
</evidence>